<dbReference type="EMBL" id="JBHSGK010000013">
    <property type="protein sequence ID" value="MFC4737410.1"/>
    <property type="molecule type" value="Genomic_DNA"/>
</dbReference>
<name>A0ABV9NXG5_9BACI</name>
<keyword evidence="2" id="KW-1185">Reference proteome</keyword>
<sequence length="164" mass="19258">MNRIVIIGSPGTGKSTAARKLGASLQLPVYHLDTYMWSAGWQLLNAEDQRRISHTLAAKHRWIIDGNYRASLQERIQRADWVLLFERPLLLSLYRIVKRRIRYRKTTRPDMASGCPEQLNVEFLLYTIRFRREKLPKLLSEVPERKLIRLSSNRALERFIARNG</sequence>
<proteinExistence type="predicted"/>
<evidence type="ECO:0000313" key="2">
    <source>
        <dbReference type="Proteomes" id="UP001595896"/>
    </source>
</evidence>
<organism evidence="1 2">
    <name type="scientific">Bacillus daqingensis</name>
    <dbReference type="NCBI Taxonomy" id="872396"/>
    <lineage>
        <taxon>Bacteria</taxon>
        <taxon>Bacillati</taxon>
        <taxon>Bacillota</taxon>
        <taxon>Bacilli</taxon>
        <taxon>Bacillales</taxon>
        <taxon>Bacillaceae</taxon>
        <taxon>Bacillus</taxon>
    </lineage>
</organism>
<dbReference type="InterPro" id="IPR052922">
    <property type="entry name" value="Cytidylate_Kinase-2"/>
</dbReference>
<dbReference type="Proteomes" id="UP001595896">
    <property type="component" value="Unassembled WGS sequence"/>
</dbReference>
<dbReference type="Gene3D" id="3.40.50.300">
    <property type="entry name" value="P-loop containing nucleotide triphosphate hydrolases"/>
    <property type="match status" value="1"/>
</dbReference>
<accession>A0ABV9NXG5</accession>
<gene>
    <name evidence="1" type="ORF">ACFO4L_12480</name>
</gene>
<reference evidence="2" key="1">
    <citation type="journal article" date="2019" name="Int. J. Syst. Evol. Microbiol.">
        <title>The Global Catalogue of Microorganisms (GCM) 10K type strain sequencing project: providing services to taxonomists for standard genome sequencing and annotation.</title>
        <authorList>
            <consortium name="The Broad Institute Genomics Platform"/>
            <consortium name="The Broad Institute Genome Sequencing Center for Infectious Disease"/>
            <person name="Wu L."/>
            <person name="Ma J."/>
        </authorList>
    </citation>
    <scope>NUCLEOTIDE SEQUENCE [LARGE SCALE GENOMIC DNA]</scope>
    <source>
        <strain evidence="2">JCM 12165</strain>
    </source>
</reference>
<comment type="caution">
    <text evidence="1">The sequence shown here is derived from an EMBL/GenBank/DDBJ whole genome shotgun (WGS) entry which is preliminary data.</text>
</comment>
<evidence type="ECO:0000313" key="1">
    <source>
        <dbReference type="EMBL" id="MFC4737410.1"/>
    </source>
</evidence>
<protein>
    <submittedName>
        <fullName evidence="1">AAA family ATPase</fullName>
    </submittedName>
</protein>
<dbReference type="InterPro" id="IPR027417">
    <property type="entry name" value="P-loop_NTPase"/>
</dbReference>
<dbReference type="PANTHER" id="PTHR37816:SF3">
    <property type="entry name" value="MODULATES DNA TOPOLOGY"/>
    <property type="match status" value="1"/>
</dbReference>
<dbReference type="PANTHER" id="PTHR37816">
    <property type="entry name" value="YALI0E33011P"/>
    <property type="match status" value="1"/>
</dbReference>
<dbReference type="SUPFAM" id="SSF52540">
    <property type="entry name" value="P-loop containing nucleoside triphosphate hydrolases"/>
    <property type="match status" value="1"/>
</dbReference>
<dbReference type="RefSeq" id="WP_377910007.1">
    <property type="nucleotide sequence ID" value="NZ_JBHSGK010000013.1"/>
</dbReference>